<dbReference type="OMA" id="DVFRTAN"/>
<accession>A0A2K3D823</accession>
<dbReference type="Gramene" id="PNW76680">
    <property type="protein sequence ID" value="PNW76680"/>
    <property type="gene ID" value="CHLRE_11g467500v5"/>
</dbReference>
<dbReference type="PANTHER" id="PTHR31280:SF2">
    <property type="entry name" value="PROTEIN UNC-13 HOMOLOG"/>
    <property type="match status" value="1"/>
</dbReference>
<evidence type="ECO:0000313" key="4">
    <source>
        <dbReference type="Proteomes" id="UP000006906"/>
    </source>
</evidence>
<dbReference type="FunCoup" id="A0A2K3D823">
    <property type="interactions" value="634"/>
</dbReference>
<dbReference type="GeneID" id="5725039"/>
<dbReference type="STRING" id="3055.A0A2K3D823"/>
<evidence type="ECO:0000256" key="1">
    <source>
        <dbReference type="SAM" id="MobiDB-lite"/>
    </source>
</evidence>
<dbReference type="KEGG" id="cre:CHLRE_11g467500v5"/>
<name>A0A2K3D823_CHLRE</name>
<dbReference type="Pfam" id="PF25761">
    <property type="entry name" value="TPR_PATROL1"/>
    <property type="match status" value="2"/>
</dbReference>
<feature type="domain" description="MHD2" evidence="2">
    <location>
        <begin position="1110"/>
        <end position="1220"/>
    </location>
</feature>
<protein>
    <recommendedName>
        <fullName evidence="2">MHD2 domain-containing protein</fullName>
    </recommendedName>
</protein>
<dbReference type="PANTHER" id="PTHR31280">
    <property type="entry name" value="PROTEIN UNC-13 HOMOLOG"/>
    <property type="match status" value="1"/>
</dbReference>
<gene>
    <name evidence="3" type="ORF">CHLRE_11g467500v5</name>
</gene>
<feature type="region of interest" description="Disordered" evidence="1">
    <location>
        <begin position="105"/>
        <end position="156"/>
    </location>
</feature>
<dbReference type="AlphaFoldDB" id="A0A2K3D823"/>
<keyword evidence="4" id="KW-1185">Reference proteome</keyword>
<dbReference type="InParanoid" id="A0A2K3D823"/>
<dbReference type="EMBL" id="CM008972">
    <property type="protein sequence ID" value="PNW76680.1"/>
    <property type="molecule type" value="Genomic_DNA"/>
</dbReference>
<dbReference type="Proteomes" id="UP000006906">
    <property type="component" value="Chromosome 11"/>
</dbReference>
<dbReference type="PROSITE" id="PS51259">
    <property type="entry name" value="MHD2"/>
    <property type="match status" value="1"/>
</dbReference>
<feature type="region of interest" description="Disordered" evidence="1">
    <location>
        <begin position="192"/>
        <end position="213"/>
    </location>
</feature>
<reference evidence="3 4" key="1">
    <citation type="journal article" date="2007" name="Science">
        <title>The Chlamydomonas genome reveals the evolution of key animal and plant functions.</title>
        <authorList>
            <person name="Merchant S.S."/>
            <person name="Prochnik S.E."/>
            <person name="Vallon O."/>
            <person name="Harris E.H."/>
            <person name="Karpowicz S.J."/>
            <person name="Witman G.B."/>
            <person name="Terry A."/>
            <person name="Salamov A."/>
            <person name="Fritz-Laylin L.K."/>
            <person name="Marechal-Drouard L."/>
            <person name="Marshall W.F."/>
            <person name="Qu L.H."/>
            <person name="Nelson D.R."/>
            <person name="Sanderfoot A.A."/>
            <person name="Spalding M.H."/>
            <person name="Kapitonov V.V."/>
            <person name="Ren Q."/>
            <person name="Ferris P."/>
            <person name="Lindquist E."/>
            <person name="Shapiro H."/>
            <person name="Lucas S.M."/>
            <person name="Grimwood J."/>
            <person name="Schmutz J."/>
            <person name="Cardol P."/>
            <person name="Cerutti H."/>
            <person name="Chanfreau G."/>
            <person name="Chen C.L."/>
            <person name="Cognat V."/>
            <person name="Croft M.T."/>
            <person name="Dent R."/>
            <person name="Dutcher S."/>
            <person name="Fernandez E."/>
            <person name="Fukuzawa H."/>
            <person name="Gonzalez-Ballester D."/>
            <person name="Gonzalez-Halphen D."/>
            <person name="Hallmann A."/>
            <person name="Hanikenne M."/>
            <person name="Hippler M."/>
            <person name="Inwood W."/>
            <person name="Jabbari K."/>
            <person name="Kalanon M."/>
            <person name="Kuras R."/>
            <person name="Lefebvre P.A."/>
            <person name="Lemaire S.D."/>
            <person name="Lobanov A.V."/>
            <person name="Lohr M."/>
            <person name="Manuell A."/>
            <person name="Meier I."/>
            <person name="Mets L."/>
            <person name="Mittag M."/>
            <person name="Mittelmeier T."/>
            <person name="Moroney J.V."/>
            <person name="Moseley J."/>
            <person name="Napoli C."/>
            <person name="Nedelcu A.M."/>
            <person name="Niyogi K."/>
            <person name="Novoselov S.V."/>
            <person name="Paulsen I.T."/>
            <person name="Pazour G."/>
            <person name="Purton S."/>
            <person name="Ral J.P."/>
            <person name="Riano-Pachon D.M."/>
            <person name="Riekhof W."/>
            <person name="Rymarquis L."/>
            <person name="Schroda M."/>
            <person name="Stern D."/>
            <person name="Umen J."/>
            <person name="Willows R."/>
            <person name="Wilson N."/>
            <person name="Zimmer S.L."/>
            <person name="Allmer J."/>
            <person name="Balk J."/>
            <person name="Bisova K."/>
            <person name="Chen C.J."/>
            <person name="Elias M."/>
            <person name="Gendler K."/>
            <person name="Hauser C."/>
            <person name="Lamb M.R."/>
            <person name="Ledford H."/>
            <person name="Long J.C."/>
            <person name="Minagawa J."/>
            <person name="Page M.D."/>
            <person name="Pan J."/>
            <person name="Pootakham W."/>
            <person name="Roje S."/>
            <person name="Rose A."/>
            <person name="Stahlberg E."/>
            <person name="Terauchi A.M."/>
            <person name="Yang P."/>
            <person name="Ball S."/>
            <person name="Bowler C."/>
            <person name="Dieckmann C.L."/>
            <person name="Gladyshev V.N."/>
            <person name="Green P."/>
            <person name="Jorgensen R."/>
            <person name="Mayfield S."/>
            <person name="Mueller-Roeber B."/>
            <person name="Rajamani S."/>
            <person name="Sayre R.T."/>
            <person name="Brokstein P."/>
            <person name="Dubchak I."/>
            <person name="Goodstein D."/>
            <person name="Hornick L."/>
            <person name="Huang Y.W."/>
            <person name="Jhaveri J."/>
            <person name="Luo Y."/>
            <person name="Martinez D."/>
            <person name="Ngau W.C."/>
            <person name="Otillar B."/>
            <person name="Poliakov A."/>
            <person name="Porter A."/>
            <person name="Szajkowski L."/>
            <person name="Werner G."/>
            <person name="Zhou K."/>
            <person name="Grigoriev I.V."/>
            <person name="Rokhsar D.S."/>
            <person name="Grossman A.R."/>
        </authorList>
    </citation>
    <scope>NUCLEOTIDE SEQUENCE [LARGE SCALE GENOMIC DNA]</scope>
    <source>
        <strain evidence="4">CC-503</strain>
    </source>
</reference>
<evidence type="ECO:0000313" key="3">
    <source>
        <dbReference type="EMBL" id="PNW76680.1"/>
    </source>
</evidence>
<dbReference type="RefSeq" id="XP_042919549.1">
    <property type="nucleotide sequence ID" value="XM_043067277.1"/>
</dbReference>
<feature type="compositionally biased region" description="Low complexity" evidence="1">
    <location>
        <begin position="126"/>
        <end position="140"/>
    </location>
</feature>
<proteinExistence type="predicted"/>
<dbReference type="OrthoDB" id="2015333at2759"/>
<evidence type="ECO:0000259" key="2">
    <source>
        <dbReference type="PROSITE" id="PS51259"/>
    </source>
</evidence>
<sequence>MAQQPLRDVWGERRELVEYLLKDHVKRGGKLITAPQTALYDPKVIDNVNITVLIRQCMVGGVVDLPRLVLPVAMQVNGANAAVPPPKYPAAAAIAGSAGGAADNPFGGPAASQPSTGGGAADNPFGTTTSVGGASGAASARHSHKPSADNPFAGGAGAAAVADNPFGGSSANGRPSAGASVSAADGAMFAARSGAASRKGPGGGPGEPPVTSLASGVRLNYSMAGADTSGRNGGGGGAAAAAAAAGGEEAPFGGVRPPRLDLPELETGQSEEELRDLAFLLFTAVAASGAGGITPQQAAGLTRVLAQQLCVEEARVADIQRVLRHIQPGGAPTLVDGMGGSWPPARRASLELLVALLVAVRPGDFTAASPAKAFKSFLRWKDVTVAVLEQQLAAAAGGGGWVSGDQVQLKKLLARLHGAARRADVRGESDYEAEEYGEAVQALAGAVQALAGGCGSGLRFPWAVRVRLAEILITALFDTVEEGTYIDEAALVLQFLDGAMWPALGLSPPAALAVSAWVHFSMYVGTGCREQRLVKQLKGQIGKLALQAEAGSAKKPADPFGLGEDALSPAAASQGGAPPPAGELAGDAALSSRVAGHIVDWVFVRLCDYHAAFPRGENLGPLLDVFVFAARSRGDSAERLAGLLTEALCDSGAAAFGRAVRARVDAAASGEARLLEMATIAHELHDADNDVYVGGPTGGGGGGFGSHLPGASAVAAVQLHGLYGAHLRPWLAAVSGVNSAVLDVFRTANALEQRLDAPVNKARAAAATTGAAAVPAGAAGAGAVGGESGNGNGVAAAGAAVLGVGLPLPPAVSDVVCSYSRWDLMGPLKTGLLQWVSTQATNMTTWSARALSTEKWKALGSGPEAAHTGSAAEVFRMASEALDALYGMDVPMPPGVQEALMEAVDGVLKKYVTHVNDKLGPLQRLIPPTPPLTRYKKDVVVKQEAAEVDTGKAGSKSTNKKPVFLYSVPGVEASPDFTNIHNGLSVAVVAAAACSLNYLRTRAEMLAQAARDKHLQCAALHPTFDSAPAGTPAASPAKAAPAAAAAGGATASPSKSEAGEPPALLAGSLAALSTGVVYACKWLATRVVFWDQRFGWLELLYRHRLSNNPASRIEPLLDALHKVLGTVCPSLPDTVRTTFAKCLFQASVQALERVYLDGGPCRWFIVQDVPALEQDQLKLRALFHADGEGLAREALDAELERVGRLVPLMRTEVGPLMDLLKTARTHGTAQLTGPSGAPGGAFDEATLMRVIAHRPERTGSKLLKTLYKLSKRIK</sequence>
<dbReference type="InterPro" id="IPR057984">
    <property type="entry name" value="PATROL1_C"/>
</dbReference>
<dbReference type="InterPro" id="IPR014772">
    <property type="entry name" value="Munc13_dom-2"/>
</dbReference>
<dbReference type="InterPro" id="IPR008528">
    <property type="entry name" value="unc-13_homologue"/>
</dbReference>
<organism evidence="3 4">
    <name type="scientific">Chlamydomonas reinhardtii</name>
    <name type="common">Chlamydomonas smithii</name>
    <dbReference type="NCBI Taxonomy" id="3055"/>
    <lineage>
        <taxon>Eukaryota</taxon>
        <taxon>Viridiplantae</taxon>
        <taxon>Chlorophyta</taxon>
        <taxon>core chlorophytes</taxon>
        <taxon>Chlorophyceae</taxon>
        <taxon>CS clade</taxon>
        <taxon>Chlamydomonadales</taxon>
        <taxon>Chlamydomonadaceae</taxon>
        <taxon>Chlamydomonas</taxon>
    </lineage>
</organism>